<protein>
    <submittedName>
        <fullName evidence="1">Uncharacterized protein</fullName>
    </submittedName>
</protein>
<reference evidence="1" key="1">
    <citation type="submission" date="2022-12" db="EMBL/GenBank/DDBJ databases">
        <authorList>
            <person name="Webb A."/>
        </authorList>
    </citation>
    <scope>NUCLEOTIDE SEQUENCE</scope>
    <source>
        <strain evidence="1">Hp1</strain>
    </source>
</reference>
<gene>
    <name evidence="1" type="ORF">HBR001_LOCUS3068</name>
</gene>
<dbReference type="Proteomes" id="UP001162031">
    <property type="component" value="Unassembled WGS sequence"/>
</dbReference>
<evidence type="ECO:0000313" key="2">
    <source>
        <dbReference type="Proteomes" id="UP001162031"/>
    </source>
</evidence>
<evidence type="ECO:0000313" key="1">
    <source>
        <dbReference type="EMBL" id="CAI5723237.1"/>
    </source>
</evidence>
<sequence length="98" mass="11319">MSNNVSGDNAIFEDGKMEIELTVDARVKQVLEQGYRDVAKLIFRPQWARNDVHEIVIERSPVAMLVPDPEQSRRLTLETRRRNFVALNERGLRVSCSH</sequence>
<name>A0AAV0TK20_HYABA</name>
<accession>A0AAV0TK20</accession>
<comment type="caution">
    <text evidence="1">The sequence shown here is derived from an EMBL/GenBank/DDBJ whole genome shotgun (WGS) entry which is preliminary data.</text>
</comment>
<keyword evidence="2" id="KW-1185">Reference proteome</keyword>
<proteinExistence type="predicted"/>
<dbReference type="AlphaFoldDB" id="A0AAV0TK20"/>
<dbReference type="EMBL" id="CANTFL010000471">
    <property type="protein sequence ID" value="CAI5723237.1"/>
    <property type="molecule type" value="Genomic_DNA"/>
</dbReference>
<organism evidence="1 2">
    <name type="scientific">Hyaloperonospora brassicae</name>
    <name type="common">Brassica downy mildew</name>
    <name type="synonym">Peronospora brassicae</name>
    <dbReference type="NCBI Taxonomy" id="162125"/>
    <lineage>
        <taxon>Eukaryota</taxon>
        <taxon>Sar</taxon>
        <taxon>Stramenopiles</taxon>
        <taxon>Oomycota</taxon>
        <taxon>Peronosporomycetes</taxon>
        <taxon>Peronosporales</taxon>
        <taxon>Peronosporaceae</taxon>
        <taxon>Hyaloperonospora</taxon>
    </lineage>
</organism>